<evidence type="ECO:0000256" key="4">
    <source>
        <dbReference type="ARBA" id="ARBA00022737"/>
    </source>
</evidence>
<accession>A0ABM0M8H9</accession>
<dbReference type="RefSeq" id="XP_006816320.1">
    <property type="nucleotide sequence ID" value="XM_006816257.1"/>
</dbReference>
<dbReference type="PANTHER" id="PTHR22906:SF43">
    <property type="entry name" value="PROPERDIN"/>
    <property type="match status" value="1"/>
</dbReference>
<sequence length="212" mass="21117">EWSPWSACSVTCDGGIQQRSRNCENPLTGEISVECEGPDVENRQCNTEPCAETCPDDKVYVDNCEDIPACPATCDDISKVTTCVNPDVCVPGCHCPLDTFEQDGECVDRTDCKCPFDMSAFEGVTIVFERLVETTVVSPAPTPSAPGPGEPGGPGGPQGPGGPGGPYGPGGPGGPGGPNGPGGPGGPTLSPNDVGGPGQPLGPGGPGGPGGP</sequence>
<feature type="region of interest" description="Disordered" evidence="6">
    <location>
        <begin position="138"/>
        <end position="212"/>
    </location>
</feature>
<dbReference type="InterPro" id="IPR036383">
    <property type="entry name" value="TSP1_rpt_sf"/>
</dbReference>
<dbReference type="SMART" id="SM00209">
    <property type="entry name" value="TSP1"/>
    <property type="match status" value="1"/>
</dbReference>
<evidence type="ECO:0000256" key="6">
    <source>
        <dbReference type="SAM" id="MobiDB-lite"/>
    </source>
</evidence>
<dbReference type="InterPro" id="IPR000884">
    <property type="entry name" value="TSP1_rpt"/>
</dbReference>
<reference evidence="8" key="1">
    <citation type="submission" date="2025-08" db="UniProtKB">
        <authorList>
            <consortium name="RefSeq"/>
        </authorList>
    </citation>
    <scope>IDENTIFICATION</scope>
    <source>
        <tissue evidence="8">Testes</tissue>
    </source>
</reference>
<dbReference type="SUPFAM" id="SSF57567">
    <property type="entry name" value="Serine protease inhibitors"/>
    <property type="match status" value="1"/>
</dbReference>
<dbReference type="Gene3D" id="2.10.25.10">
    <property type="entry name" value="Laminin"/>
    <property type="match status" value="1"/>
</dbReference>
<evidence type="ECO:0000256" key="3">
    <source>
        <dbReference type="ARBA" id="ARBA00022729"/>
    </source>
</evidence>
<dbReference type="PROSITE" id="PS50092">
    <property type="entry name" value="TSP1"/>
    <property type="match status" value="1"/>
</dbReference>
<proteinExistence type="predicted"/>
<organism evidence="7 8">
    <name type="scientific">Saccoglossus kowalevskii</name>
    <name type="common">Acorn worm</name>
    <dbReference type="NCBI Taxonomy" id="10224"/>
    <lineage>
        <taxon>Eukaryota</taxon>
        <taxon>Metazoa</taxon>
        <taxon>Hemichordata</taxon>
        <taxon>Enteropneusta</taxon>
        <taxon>Harrimaniidae</taxon>
        <taxon>Saccoglossus</taxon>
    </lineage>
</organism>
<dbReference type="Gene3D" id="2.20.100.10">
    <property type="entry name" value="Thrombospondin type-1 (TSP1) repeat"/>
    <property type="match status" value="1"/>
</dbReference>
<evidence type="ECO:0000256" key="1">
    <source>
        <dbReference type="ARBA" id="ARBA00004613"/>
    </source>
</evidence>
<dbReference type="CDD" id="cd19941">
    <property type="entry name" value="TIL"/>
    <property type="match status" value="1"/>
</dbReference>
<evidence type="ECO:0000313" key="7">
    <source>
        <dbReference type="Proteomes" id="UP000694865"/>
    </source>
</evidence>
<keyword evidence="5" id="KW-1015">Disulfide bond</keyword>
<dbReference type="PANTHER" id="PTHR22906">
    <property type="entry name" value="PROPERDIN"/>
    <property type="match status" value="1"/>
</dbReference>
<dbReference type="SUPFAM" id="SSF82895">
    <property type="entry name" value="TSP-1 type 1 repeat"/>
    <property type="match status" value="1"/>
</dbReference>
<feature type="non-terminal residue" evidence="8">
    <location>
        <position position="1"/>
    </location>
</feature>
<keyword evidence="3" id="KW-0732">Signal</keyword>
<keyword evidence="4" id="KW-0677">Repeat</keyword>
<evidence type="ECO:0000313" key="8">
    <source>
        <dbReference type="RefSeq" id="XP_006816320.1"/>
    </source>
</evidence>
<protein>
    <submittedName>
        <fullName evidence="8">SCO-spondin-like</fullName>
    </submittedName>
</protein>
<feature type="compositionally biased region" description="Pro residues" evidence="6">
    <location>
        <begin position="140"/>
        <end position="151"/>
    </location>
</feature>
<comment type="subcellular location">
    <subcellularLocation>
        <location evidence="1">Secreted</location>
    </subcellularLocation>
</comment>
<gene>
    <name evidence="8" type="primary">LOC102800876</name>
</gene>
<keyword evidence="7" id="KW-1185">Reference proteome</keyword>
<dbReference type="GeneID" id="102800876"/>
<feature type="non-terminal residue" evidence="8">
    <location>
        <position position="212"/>
    </location>
</feature>
<keyword evidence="2" id="KW-0964">Secreted</keyword>
<dbReference type="Proteomes" id="UP000694865">
    <property type="component" value="Unplaced"/>
</dbReference>
<evidence type="ECO:0000256" key="5">
    <source>
        <dbReference type="ARBA" id="ARBA00023157"/>
    </source>
</evidence>
<feature type="compositionally biased region" description="Gly residues" evidence="6">
    <location>
        <begin position="152"/>
        <end position="186"/>
    </location>
</feature>
<dbReference type="Pfam" id="PF00090">
    <property type="entry name" value="TSP_1"/>
    <property type="match status" value="1"/>
</dbReference>
<name>A0ABM0M8H9_SACKO</name>
<dbReference type="InterPro" id="IPR052065">
    <property type="entry name" value="Compl_asym_regulator"/>
</dbReference>
<feature type="compositionally biased region" description="Gly residues" evidence="6">
    <location>
        <begin position="195"/>
        <end position="212"/>
    </location>
</feature>
<dbReference type="InterPro" id="IPR036084">
    <property type="entry name" value="Ser_inhib-like_sf"/>
</dbReference>
<evidence type="ECO:0000256" key="2">
    <source>
        <dbReference type="ARBA" id="ARBA00022525"/>
    </source>
</evidence>